<dbReference type="SMART" id="SM01008">
    <property type="entry name" value="Ald_Xan_dh_C"/>
    <property type="match status" value="1"/>
</dbReference>
<keyword evidence="12" id="KW-0408">Iron</keyword>
<reference evidence="17 18" key="1">
    <citation type="submission" date="2021-06" db="EMBL/GenBank/DDBJ databases">
        <title>A haploid diamondback moth (Plutella xylostella L.) genome assembly resolves 31 chromosomes and identifies a diamide resistance mutation.</title>
        <authorList>
            <person name="Ward C.M."/>
            <person name="Perry K.D."/>
            <person name="Baker G."/>
            <person name="Powis K."/>
            <person name="Heckel D.G."/>
            <person name="Baxter S.W."/>
        </authorList>
    </citation>
    <scope>NUCLEOTIDE SEQUENCE [LARGE SCALE GENOMIC DNA]</scope>
    <source>
        <strain evidence="17 18">LV</strain>
        <tissue evidence="17">Single pupa</tissue>
    </source>
</reference>
<gene>
    <name evidence="17" type="ORF">JYU34_013955</name>
</gene>
<dbReference type="InterPro" id="IPR002888">
    <property type="entry name" value="2Fe-2S-bd"/>
</dbReference>
<dbReference type="Proteomes" id="UP000823941">
    <property type="component" value="Chromosome 18"/>
</dbReference>
<dbReference type="InterPro" id="IPR016208">
    <property type="entry name" value="Ald_Oxase/xanthine_DH-like"/>
</dbReference>
<comment type="cofactor">
    <cofactor evidence="2">
        <name>FAD</name>
        <dbReference type="ChEBI" id="CHEBI:57692"/>
    </cofactor>
</comment>
<comment type="cofactor">
    <cofactor evidence="1">
        <name>Mo-molybdopterin</name>
        <dbReference type="ChEBI" id="CHEBI:71302"/>
    </cofactor>
</comment>
<dbReference type="InterPro" id="IPR005107">
    <property type="entry name" value="CO_DH_flav_C"/>
</dbReference>
<comment type="subunit">
    <text evidence="5">Homodimer.</text>
</comment>
<organism evidence="17 18">
    <name type="scientific">Plutella xylostella</name>
    <name type="common">Diamondback moth</name>
    <name type="synonym">Plutella maculipennis</name>
    <dbReference type="NCBI Taxonomy" id="51655"/>
    <lineage>
        <taxon>Eukaryota</taxon>
        <taxon>Metazoa</taxon>
        <taxon>Ecdysozoa</taxon>
        <taxon>Arthropoda</taxon>
        <taxon>Hexapoda</taxon>
        <taxon>Insecta</taxon>
        <taxon>Pterygota</taxon>
        <taxon>Neoptera</taxon>
        <taxon>Endopterygota</taxon>
        <taxon>Lepidoptera</taxon>
        <taxon>Glossata</taxon>
        <taxon>Ditrysia</taxon>
        <taxon>Yponomeutoidea</taxon>
        <taxon>Plutellidae</taxon>
        <taxon>Plutella</taxon>
    </lineage>
</organism>
<dbReference type="InterPro" id="IPR001041">
    <property type="entry name" value="2Fe-2S_ferredoxin-type"/>
</dbReference>
<evidence type="ECO:0000256" key="4">
    <source>
        <dbReference type="ARBA" id="ARBA00006849"/>
    </source>
</evidence>
<dbReference type="PIRSF" id="PIRSF000127">
    <property type="entry name" value="Xanthine_DH"/>
    <property type="match status" value="1"/>
</dbReference>
<dbReference type="Gene3D" id="1.10.150.120">
    <property type="entry name" value="[2Fe-2S]-binding domain"/>
    <property type="match status" value="1"/>
</dbReference>
<dbReference type="InterPro" id="IPR008274">
    <property type="entry name" value="AldOxase/xan_DH_MoCoBD1"/>
</dbReference>
<evidence type="ECO:0000256" key="2">
    <source>
        <dbReference type="ARBA" id="ARBA00001974"/>
    </source>
</evidence>
<dbReference type="Gene3D" id="3.30.390.50">
    <property type="entry name" value="CO dehydrogenase flavoprotein, C-terminal domain"/>
    <property type="match status" value="1"/>
</dbReference>
<proteinExistence type="inferred from homology"/>
<dbReference type="Gene3D" id="3.30.465.10">
    <property type="match status" value="1"/>
</dbReference>
<dbReference type="Gene3D" id="3.30.365.10">
    <property type="entry name" value="Aldehyde oxidase/xanthine dehydrogenase, molybdopterin binding domain"/>
    <property type="match status" value="4"/>
</dbReference>
<dbReference type="PROSITE" id="PS00197">
    <property type="entry name" value="2FE2S_FER_1"/>
    <property type="match status" value="1"/>
</dbReference>
<dbReference type="InterPro" id="IPR046867">
    <property type="entry name" value="AldOxase/xan_DH_MoCoBD2"/>
</dbReference>
<dbReference type="InterPro" id="IPR036884">
    <property type="entry name" value="2Fe-2S-bd_dom_sf"/>
</dbReference>
<comment type="caution">
    <text evidence="17">The sequence shown here is derived from an EMBL/GenBank/DDBJ whole genome shotgun (WGS) entry which is preliminary data.</text>
</comment>
<evidence type="ECO:0000259" key="16">
    <source>
        <dbReference type="PROSITE" id="PS51387"/>
    </source>
</evidence>
<protein>
    <submittedName>
        <fullName evidence="17">Uncharacterized protein</fullName>
    </submittedName>
</protein>
<dbReference type="PROSITE" id="PS51085">
    <property type="entry name" value="2FE2S_FER_2"/>
    <property type="match status" value="1"/>
</dbReference>
<feature type="domain" description="2Fe-2S ferredoxin-type" evidence="15">
    <location>
        <begin position="1"/>
        <end position="50"/>
    </location>
</feature>
<evidence type="ECO:0000256" key="7">
    <source>
        <dbReference type="ARBA" id="ARBA00022630"/>
    </source>
</evidence>
<dbReference type="InterPro" id="IPR036856">
    <property type="entry name" value="Ald_Oxase/Xan_DH_a/b_sf"/>
</dbReference>
<evidence type="ECO:0000256" key="6">
    <source>
        <dbReference type="ARBA" id="ARBA00022505"/>
    </source>
</evidence>
<evidence type="ECO:0000256" key="5">
    <source>
        <dbReference type="ARBA" id="ARBA00011738"/>
    </source>
</evidence>
<accession>A0ABQ7QB23</accession>
<dbReference type="InterPro" id="IPR036010">
    <property type="entry name" value="2Fe-2S_ferredoxin-like_sf"/>
</dbReference>
<keyword evidence="9" id="KW-0479">Metal-binding</keyword>
<evidence type="ECO:0000256" key="1">
    <source>
        <dbReference type="ARBA" id="ARBA00001924"/>
    </source>
</evidence>
<dbReference type="InterPro" id="IPR036683">
    <property type="entry name" value="CO_DH_flav_C_dom_sf"/>
</dbReference>
<dbReference type="Pfam" id="PF01315">
    <property type="entry name" value="Ald_Xan_dh_C"/>
    <property type="match status" value="1"/>
</dbReference>
<keyword evidence="8" id="KW-0001">2Fe-2S</keyword>
<dbReference type="SUPFAM" id="SSF54292">
    <property type="entry name" value="2Fe-2S ferredoxin-like"/>
    <property type="match status" value="1"/>
</dbReference>
<dbReference type="Pfam" id="PF20256">
    <property type="entry name" value="MoCoBD_2"/>
    <property type="match status" value="1"/>
</dbReference>
<feature type="domain" description="FAD-binding PCMH-type" evidence="16">
    <location>
        <begin position="188"/>
        <end position="369"/>
    </location>
</feature>
<evidence type="ECO:0000256" key="11">
    <source>
        <dbReference type="ARBA" id="ARBA00023002"/>
    </source>
</evidence>
<dbReference type="PROSITE" id="PS51387">
    <property type="entry name" value="FAD_PCMH"/>
    <property type="match status" value="1"/>
</dbReference>
<dbReference type="SMART" id="SM01092">
    <property type="entry name" value="CO_deh_flav_C"/>
    <property type="match status" value="1"/>
</dbReference>
<evidence type="ECO:0000256" key="9">
    <source>
        <dbReference type="ARBA" id="ARBA00022723"/>
    </source>
</evidence>
<keyword evidence="11" id="KW-0560">Oxidoreductase</keyword>
<keyword evidence="18" id="KW-1185">Reference proteome</keyword>
<dbReference type="Pfam" id="PF02738">
    <property type="entry name" value="MoCoBD_1"/>
    <property type="match status" value="1"/>
</dbReference>
<evidence type="ECO:0000256" key="8">
    <source>
        <dbReference type="ARBA" id="ARBA00022714"/>
    </source>
</evidence>
<dbReference type="InterPro" id="IPR006058">
    <property type="entry name" value="2Fe2S_fd_BS"/>
</dbReference>
<dbReference type="Pfam" id="PF00941">
    <property type="entry name" value="FAD_binding_5"/>
    <property type="match status" value="1"/>
</dbReference>
<dbReference type="PANTHER" id="PTHR11908:SF132">
    <property type="entry name" value="ALDEHYDE OXIDASE 1-RELATED"/>
    <property type="match status" value="1"/>
</dbReference>
<comment type="subcellular location">
    <subcellularLocation>
        <location evidence="3">Peroxisome</location>
    </subcellularLocation>
</comment>
<dbReference type="Pfam" id="PF03450">
    <property type="entry name" value="CO_deh_flav_C"/>
    <property type="match status" value="1"/>
</dbReference>
<dbReference type="InterPro" id="IPR016166">
    <property type="entry name" value="FAD-bd_PCMH"/>
</dbReference>
<dbReference type="Pfam" id="PF01799">
    <property type="entry name" value="Fer2_2"/>
    <property type="match status" value="1"/>
</dbReference>
<evidence type="ECO:0000256" key="14">
    <source>
        <dbReference type="ARBA" id="ARBA00023140"/>
    </source>
</evidence>
<sequence length="1241" mass="136896">MCREGGCGACVVAVAAPDPADMQRKTFSVNSCLTLITQCQDWEVTTVEGLGGRRGGYHPVQRALAEHNGSQCGYCSPGWVMSMYSLLESQHYDVTQCEVEESFASNICRCTGYRPILDAFKSFAKDAPKPAPTDIEDIEDLSTCRHKRDDCRQTCERAGDCPQTSEQPGDWCWVEETDVQEPAVKKIKLKDGKVWYRVHTVSQIFEVLNVEGYDSYMLVAGNTGRGAFHILEYPRVLVDIAAVWELQRVVLDQNLVLGGGASLTRALAALRRLAAQRPEFAYLQKLYDHILLVAHIPVRNVGSIAGNLMVKHRVPTFSSDIFLLFEAIGATLTIVDRCGQTIEVSPEYFLSLNMTGRVILNVKIPPRSERYQFFSFKTLPRAQNAHAQVNAAFLLEFHHPGGGAVATARVVLGGLSARFVHARATEQFLAGRDLFSNETLQAALLLLEQELVVDEIPGEMSAEFRKKLALGLFYKGMLSFIPKSMLAPKYISGTIDLRKSRPLSRGKQVYDTNPLVYPLTEPSPKVEALIQCAGEARYVGDLPPQPREVFAAFVTADVGTGDIISIDPTPAMKIPGVVSFYSAKDIPGENSFMYTNLPNITAPEEILCSGSVKYYDQPIGIIVADNEEVANRAALLVQVTYKTKDAPILTINDARRRDPSRVSLYSQSPAAGAGADVQVVLRGTDSIYQQYYFTMETISCVALPGDEGLEVLPSSQWLDGTQVAIARSLNIPQNTVFVTGVRVGGAYGSRITRATHVHAACAQVAHLLARPCRFVMHLQPNMRVVGKRLPCTRDFEVGVNKEGAVQFLHNEVYSDNGHVFSEPLITLVGPSLRSCYDASRWRHELYNVTTDTASNSWCRSPGSLEAIAMTEYVMDRIAYALDLDPLDVRLRNLDPADAAISDIVSTLVRDGDYRRRRRDVQLYNQQNRWKKRGLRVALMSWHFGIQAGRHVLLTVYHGDGTVVVKHGGIEVGQGINTKVIQAVAYTLKLPTAKVKTRAIDVVSNPNTNITGASRTTSDVCFGAIKCCELLLARLAPVRARMAAAPWEALVQQAYSEGISLQTSYYTTAADEREFRVAGAALSEVELDVLTGEHHVTRVDLVQDAGASLNPELDIGQVEGAFVMGLGYWTSEELRYSARTGELLTDRTWYYEVPQARDIPIDFRVQLRRNSYNPLGTLGTRPVTEAPACLAVSAALALREAVAASRRDSGLDPRQWFPVDGPYTLEANVLAAQAQLHEFLYH</sequence>
<dbReference type="SUPFAM" id="SSF55447">
    <property type="entry name" value="CO dehydrogenase flavoprotein C-terminal domain-like"/>
    <property type="match status" value="1"/>
</dbReference>
<evidence type="ECO:0000256" key="10">
    <source>
        <dbReference type="ARBA" id="ARBA00022827"/>
    </source>
</evidence>
<dbReference type="InterPro" id="IPR002346">
    <property type="entry name" value="Mopterin_DH_FAD-bd"/>
</dbReference>
<evidence type="ECO:0000256" key="13">
    <source>
        <dbReference type="ARBA" id="ARBA00023014"/>
    </source>
</evidence>
<comment type="similarity">
    <text evidence="4">Belongs to the xanthine dehydrogenase family.</text>
</comment>
<keyword evidence="14" id="KW-0576">Peroxisome</keyword>
<evidence type="ECO:0000313" key="18">
    <source>
        <dbReference type="Proteomes" id="UP000823941"/>
    </source>
</evidence>
<dbReference type="Gene3D" id="3.10.20.30">
    <property type="match status" value="1"/>
</dbReference>
<dbReference type="InterPro" id="IPR012675">
    <property type="entry name" value="Beta-grasp_dom_sf"/>
</dbReference>
<dbReference type="SUPFAM" id="SSF47741">
    <property type="entry name" value="CO dehydrogenase ISP C-domain like"/>
    <property type="match status" value="1"/>
</dbReference>
<dbReference type="Gene3D" id="3.90.1170.50">
    <property type="entry name" value="Aldehyde oxidase/xanthine dehydrogenase, a/b hammerhead"/>
    <property type="match status" value="1"/>
</dbReference>
<dbReference type="SUPFAM" id="SSF54665">
    <property type="entry name" value="CO dehydrogenase molybdoprotein N-domain-like"/>
    <property type="match status" value="1"/>
</dbReference>
<keyword evidence="7" id="KW-0285">Flavoprotein</keyword>
<evidence type="ECO:0000259" key="15">
    <source>
        <dbReference type="PROSITE" id="PS51085"/>
    </source>
</evidence>
<dbReference type="InterPro" id="IPR016169">
    <property type="entry name" value="FAD-bd_PCMH_sub2"/>
</dbReference>
<evidence type="ECO:0000256" key="3">
    <source>
        <dbReference type="ARBA" id="ARBA00004275"/>
    </source>
</evidence>
<keyword evidence="13" id="KW-0411">Iron-sulfur</keyword>
<dbReference type="SUPFAM" id="SSF56176">
    <property type="entry name" value="FAD-binding/transporter-associated domain-like"/>
    <property type="match status" value="1"/>
</dbReference>
<name>A0ABQ7QB23_PLUXY</name>
<evidence type="ECO:0000313" key="17">
    <source>
        <dbReference type="EMBL" id="KAG7302421.1"/>
    </source>
</evidence>
<dbReference type="InterPro" id="IPR036318">
    <property type="entry name" value="FAD-bd_PCMH-like_sf"/>
</dbReference>
<dbReference type="InterPro" id="IPR037165">
    <property type="entry name" value="AldOxase/xan_DH_Mopterin-bd_sf"/>
</dbReference>
<dbReference type="PANTHER" id="PTHR11908">
    <property type="entry name" value="XANTHINE DEHYDROGENASE"/>
    <property type="match status" value="1"/>
</dbReference>
<keyword evidence="10" id="KW-0274">FAD</keyword>
<dbReference type="EMBL" id="JAHIBW010000018">
    <property type="protein sequence ID" value="KAG7302421.1"/>
    <property type="molecule type" value="Genomic_DNA"/>
</dbReference>
<evidence type="ECO:0000256" key="12">
    <source>
        <dbReference type="ARBA" id="ARBA00023004"/>
    </source>
</evidence>
<dbReference type="SUPFAM" id="SSF56003">
    <property type="entry name" value="Molybdenum cofactor-binding domain"/>
    <property type="match status" value="1"/>
</dbReference>
<keyword evidence="6" id="KW-0500">Molybdenum</keyword>
<dbReference type="InterPro" id="IPR000674">
    <property type="entry name" value="Ald_Oxase/Xan_DH_a/b"/>
</dbReference>